<comment type="subcellular location">
    <subcellularLocation>
        <location evidence="1">Membrane</location>
        <topology evidence="1">Multi-pass membrane protein</topology>
    </subcellularLocation>
</comment>
<feature type="transmembrane region" description="Helical" evidence="7">
    <location>
        <begin position="93"/>
        <end position="111"/>
    </location>
</feature>
<dbReference type="EMBL" id="BAAAQK010000005">
    <property type="protein sequence ID" value="GAA1846660.1"/>
    <property type="molecule type" value="Genomic_DNA"/>
</dbReference>
<organism evidence="9 10">
    <name type="scientific">Pseudonocardia ailaonensis</name>
    <dbReference type="NCBI Taxonomy" id="367279"/>
    <lineage>
        <taxon>Bacteria</taxon>
        <taxon>Bacillati</taxon>
        <taxon>Actinomycetota</taxon>
        <taxon>Actinomycetes</taxon>
        <taxon>Pseudonocardiales</taxon>
        <taxon>Pseudonocardiaceae</taxon>
        <taxon>Pseudonocardia</taxon>
    </lineage>
</organism>
<gene>
    <name evidence="9" type="ORF">GCM10009836_27840</name>
</gene>
<dbReference type="InterPro" id="IPR007267">
    <property type="entry name" value="GtrA_DPMS_TM"/>
</dbReference>
<feature type="domain" description="GtrA/DPMS transmembrane" evidence="8">
    <location>
        <begin position="28"/>
        <end position="146"/>
    </location>
</feature>
<evidence type="ECO:0000256" key="1">
    <source>
        <dbReference type="ARBA" id="ARBA00004141"/>
    </source>
</evidence>
<evidence type="ECO:0000256" key="7">
    <source>
        <dbReference type="SAM" id="Phobius"/>
    </source>
</evidence>
<feature type="transmembrane region" description="Helical" evidence="7">
    <location>
        <begin position="123"/>
        <end position="145"/>
    </location>
</feature>
<comment type="similarity">
    <text evidence="2">Belongs to the GtrA family.</text>
</comment>
<accession>A0ABN2N172</accession>
<feature type="transmembrane region" description="Helical" evidence="7">
    <location>
        <begin position="26"/>
        <end position="47"/>
    </location>
</feature>
<protein>
    <recommendedName>
        <fullName evidence="8">GtrA/DPMS transmembrane domain-containing protein</fullName>
    </recommendedName>
</protein>
<keyword evidence="10" id="KW-1185">Reference proteome</keyword>
<evidence type="ECO:0000313" key="10">
    <source>
        <dbReference type="Proteomes" id="UP001500449"/>
    </source>
</evidence>
<dbReference type="InterPro" id="IPR051401">
    <property type="entry name" value="GtrA_CellWall_Glycosyl"/>
</dbReference>
<evidence type="ECO:0000256" key="5">
    <source>
        <dbReference type="ARBA" id="ARBA00023136"/>
    </source>
</evidence>
<sequence>MFSDTVARLVETRRRIRERHPVATQLVRFTLVGGLGTAANAVLYLTLRLVLDTVPANLVALLVSTALSTEINRRFVFDGAQAPQRWRVWVQDLGTVVFYAGYSTGVLLLLHEIVTGATPLEETAAVTAASVLGGLMRFLVLKAWVFHKPQGYRAEHVRRGVQDVRSADVERGADPRDAGWGGATAAPAPRVPAEPRDVGAGRAGAGR</sequence>
<evidence type="ECO:0000259" key="8">
    <source>
        <dbReference type="Pfam" id="PF04138"/>
    </source>
</evidence>
<dbReference type="Pfam" id="PF04138">
    <property type="entry name" value="GtrA_DPMS_TM"/>
    <property type="match status" value="1"/>
</dbReference>
<dbReference type="Proteomes" id="UP001500449">
    <property type="component" value="Unassembled WGS sequence"/>
</dbReference>
<name>A0ABN2N172_9PSEU</name>
<evidence type="ECO:0000256" key="3">
    <source>
        <dbReference type="ARBA" id="ARBA00022692"/>
    </source>
</evidence>
<evidence type="ECO:0000256" key="4">
    <source>
        <dbReference type="ARBA" id="ARBA00022989"/>
    </source>
</evidence>
<evidence type="ECO:0000256" key="6">
    <source>
        <dbReference type="SAM" id="MobiDB-lite"/>
    </source>
</evidence>
<keyword evidence="5 7" id="KW-0472">Membrane</keyword>
<evidence type="ECO:0000313" key="9">
    <source>
        <dbReference type="EMBL" id="GAA1846660.1"/>
    </source>
</evidence>
<dbReference type="PANTHER" id="PTHR38459:SF1">
    <property type="entry name" value="PROPHAGE BACTOPRENOL-LINKED GLUCOSE TRANSLOCASE HOMOLOG"/>
    <property type="match status" value="1"/>
</dbReference>
<keyword evidence="3 7" id="KW-0812">Transmembrane</keyword>
<keyword evidence="4 7" id="KW-1133">Transmembrane helix</keyword>
<evidence type="ECO:0000256" key="2">
    <source>
        <dbReference type="ARBA" id="ARBA00009399"/>
    </source>
</evidence>
<proteinExistence type="inferred from homology"/>
<feature type="compositionally biased region" description="Basic and acidic residues" evidence="6">
    <location>
        <begin position="163"/>
        <end position="177"/>
    </location>
</feature>
<reference evidence="9 10" key="1">
    <citation type="journal article" date="2019" name="Int. J. Syst. Evol. Microbiol.">
        <title>The Global Catalogue of Microorganisms (GCM) 10K type strain sequencing project: providing services to taxonomists for standard genome sequencing and annotation.</title>
        <authorList>
            <consortium name="The Broad Institute Genomics Platform"/>
            <consortium name="The Broad Institute Genome Sequencing Center for Infectious Disease"/>
            <person name="Wu L."/>
            <person name="Ma J."/>
        </authorList>
    </citation>
    <scope>NUCLEOTIDE SEQUENCE [LARGE SCALE GENOMIC DNA]</scope>
    <source>
        <strain evidence="9 10">JCM 16009</strain>
    </source>
</reference>
<feature type="region of interest" description="Disordered" evidence="6">
    <location>
        <begin position="163"/>
        <end position="207"/>
    </location>
</feature>
<comment type="caution">
    <text evidence="9">The sequence shown here is derived from an EMBL/GenBank/DDBJ whole genome shotgun (WGS) entry which is preliminary data.</text>
</comment>
<dbReference type="PANTHER" id="PTHR38459">
    <property type="entry name" value="PROPHAGE BACTOPRENOL-LINKED GLUCOSE TRANSLOCASE HOMOLOG"/>
    <property type="match status" value="1"/>
</dbReference>